<dbReference type="Pfam" id="PF06955">
    <property type="entry name" value="XET_C"/>
    <property type="match status" value="1"/>
</dbReference>
<dbReference type="EC" id="2.4.1.207" evidence="10"/>
<dbReference type="InterPro" id="IPR016455">
    <property type="entry name" value="XTH"/>
</dbReference>
<gene>
    <name evidence="12" type="ORF">HRI_003565700</name>
</gene>
<dbReference type="GO" id="GO:0004553">
    <property type="term" value="F:hydrolase activity, hydrolyzing O-glycosyl compounds"/>
    <property type="evidence" value="ECO:0007669"/>
    <property type="project" value="InterPro"/>
</dbReference>
<evidence type="ECO:0000256" key="5">
    <source>
        <dbReference type="ARBA" id="ARBA00022801"/>
    </source>
</evidence>
<evidence type="ECO:0000256" key="3">
    <source>
        <dbReference type="ARBA" id="ARBA00022525"/>
    </source>
</evidence>
<evidence type="ECO:0000256" key="10">
    <source>
        <dbReference type="RuleBase" id="RU361120"/>
    </source>
</evidence>
<dbReference type="InterPro" id="IPR010713">
    <property type="entry name" value="XET_C"/>
</dbReference>
<keyword evidence="6" id="KW-1015">Disulfide bond</keyword>
<dbReference type="GO" id="GO:0010411">
    <property type="term" value="P:xyloglucan metabolic process"/>
    <property type="evidence" value="ECO:0007669"/>
    <property type="project" value="InterPro"/>
</dbReference>
<keyword evidence="1 10" id="KW-0134">Cell wall</keyword>
<comment type="function">
    <text evidence="10">Catalyzes xyloglucan endohydrolysis (XEH) and/or endotransglycosylation (XET). Cleaves and religates xyloglucan polymers, an essential constituent of the primary cell wall, and thereby participates in cell wall construction of growing tissues.</text>
</comment>
<evidence type="ECO:0000256" key="1">
    <source>
        <dbReference type="ARBA" id="ARBA00022512"/>
    </source>
</evidence>
<feature type="signal peptide" evidence="10">
    <location>
        <begin position="1"/>
        <end position="19"/>
    </location>
</feature>
<dbReference type="GO" id="GO:0071555">
    <property type="term" value="P:cell wall organization"/>
    <property type="evidence" value="ECO:0007669"/>
    <property type="project" value="UniProtKB-KW"/>
</dbReference>
<sequence length="293" mass="33480">MGFLLGLFLVICMLPLISASILSGHASFLSFNESFSTLYGDQNIRFNGADVQISLTNSTGSGFKSRLFYGDAFFGASIKLPANNYTAGVVVTFYTTNSDIFNGNHDELDFEFLGHIQGEQWVLQTNFYGNGSVQRSREERYNLWFDPTQDFHTYSIIWNKNWTVFYVDDVPLRQVHRVDAMGGDYPSKPMSLYATIWDGSDWATNGGKYKIDYRYAPFTADYTDFVINGSGCFQQKIQSCMQGITGSVTNFTGLETYKMKQMKDFRRKFMFYSYCDDRRRYPTPLPECSEANA</sequence>
<keyword evidence="10" id="KW-0732">Signal</keyword>
<feature type="active site" description="Proton donor" evidence="9">
    <location>
        <position position="111"/>
    </location>
</feature>
<accession>A0A9W7IMS9</accession>
<dbReference type="Gene3D" id="2.60.120.200">
    <property type="match status" value="1"/>
</dbReference>
<dbReference type="InterPro" id="IPR044791">
    <property type="entry name" value="Beta-glucanase/XTH"/>
</dbReference>
<proteinExistence type="inferred from homology"/>
<dbReference type="GO" id="GO:0016762">
    <property type="term" value="F:xyloglucan:xyloglucosyl transferase activity"/>
    <property type="evidence" value="ECO:0007669"/>
    <property type="project" value="UniProtKB-EC"/>
</dbReference>
<dbReference type="InterPro" id="IPR013320">
    <property type="entry name" value="ConA-like_dom_sf"/>
</dbReference>
<dbReference type="PANTHER" id="PTHR31062">
    <property type="entry name" value="XYLOGLUCAN ENDOTRANSGLUCOSYLASE/HYDROLASE PROTEIN 8-RELATED"/>
    <property type="match status" value="1"/>
</dbReference>
<keyword evidence="7 10" id="KW-0326">Glycosidase</keyword>
<evidence type="ECO:0000256" key="7">
    <source>
        <dbReference type="ARBA" id="ARBA00023295"/>
    </source>
</evidence>
<evidence type="ECO:0000256" key="4">
    <source>
        <dbReference type="ARBA" id="ARBA00022679"/>
    </source>
</evidence>
<keyword evidence="3 10" id="KW-0964">Secreted</keyword>
<dbReference type="GO" id="GO:0048046">
    <property type="term" value="C:apoplast"/>
    <property type="evidence" value="ECO:0007669"/>
    <property type="project" value="UniProtKB-SubCell"/>
</dbReference>
<keyword evidence="13" id="KW-1185">Reference proteome</keyword>
<keyword evidence="8 10" id="KW-0961">Cell wall biogenesis/degradation</keyword>
<evidence type="ECO:0000259" key="11">
    <source>
        <dbReference type="PROSITE" id="PS51762"/>
    </source>
</evidence>
<evidence type="ECO:0000313" key="12">
    <source>
        <dbReference type="EMBL" id="GMI98964.1"/>
    </source>
</evidence>
<keyword evidence="4 10" id="KW-0808">Transferase</keyword>
<evidence type="ECO:0000313" key="13">
    <source>
        <dbReference type="Proteomes" id="UP001165190"/>
    </source>
</evidence>
<comment type="subcellular location">
    <subcellularLocation>
        <location evidence="10">Secreted</location>
        <location evidence="10">Cell wall</location>
    </subcellularLocation>
    <subcellularLocation>
        <location evidence="10">Secreted</location>
        <location evidence="10">Extracellular space</location>
        <location evidence="10">Apoplast</location>
    </subcellularLocation>
</comment>
<dbReference type="Pfam" id="PF00722">
    <property type="entry name" value="Glyco_hydro_16"/>
    <property type="match status" value="1"/>
</dbReference>
<feature type="domain" description="GH16" evidence="11">
    <location>
        <begin position="22"/>
        <end position="222"/>
    </location>
</feature>
<keyword evidence="2 10" id="KW-0052">Apoplast</keyword>
<keyword evidence="5 10" id="KW-0378">Hydrolase</keyword>
<evidence type="ECO:0000256" key="8">
    <source>
        <dbReference type="ARBA" id="ARBA00023316"/>
    </source>
</evidence>
<dbReference type="InterPro" id="IPR000757">
    <property type="entry name" value="Beta-glucanase-like"/>
</dbReference>
<name>A0A9W7IMS9_HIBTR</name>
<evidence type="ECO:0000256" key="2">
    <source>
        <dbReference type="ARBA" id="ARBA00022523"/>
    </source>
</evidence>
<feature type="chain" id="PRO_5041013114" description="Xyloglucan endotransglucosylase/hydrolase" evidence="10">
    <location>
        <begin position="20"/>
        <end position="293"/>
    </location>
</feature>
<dbReference type="Proteomes" id="UP001165190">
    <property type="component" value="Unassembled WGS sequence"/>
</dbReference>
<dbReference type="EMBL" id="BSYR01000033">
    <property type="protein sequence ID" value="GMI98964.1"/>
    <property type="molecule type" value="Genomic_DNA"/>
</dbReference>
<dbReference type="OrthoDB" id="4781at2759"/>
<comment type="similarity">
    <text evidence="10">Belongs to the glycosyl hydrolase 16 family.</text>
</comment>
<comment type="caution">
    <text evidence="12">The sequence shown here is derived from an EMBL/GenBank/DDBJ whole genome shotgun (WGS) entry which is preliminary data.</text>
</comment>
<evidence type="ECO:0000256" key="9">
    <source>
        <dbReference type="PIRSR" id="PIRSR005604-1"/>
    </source>
</evidence>
<dbReference type="AlphaFoldDB" id="A0A9W7IMS9"/>
<feature type="active site" description="Nucleophile" evidence="9">
    <location>
        <position position="107"/>
    </location>
</feature>
<dbReference type="PROSITE" id="PS51762">
    <property type="entry name" value="GH16_2"/>
    <property type="match status" value="1"/>
</dbReference>
<comment type="PTM">
    <text evidence="10">Contains at least one intrachain disulfide bond essential for its enzymatic activity.</text>
</comment>
<reference evidence="12" key="1">
    <citation type="submission" date="2023-05" db="EMBL/GenBank/DDBJ databases">
        <title>Genome and transcriptome analyses reveal genes involved in the formation of fine ridges on petal epidermal cells in Hibiscus trionum.</title>
        <authorList>
            <person name="Koshimizu S."/>
            <person name="Masuda S."/>
            <person name="Ishii T."/>
            <person name="Shirasu K."/>
            <person name="Hoshino A."/>
            <person name="Arita M."/>
        </authorList>
    </citation>
    <scope>NUCLEOTIDE SEQUENCE</scope>
    <source>
        <strain evidence="12">Hamamatsu line</strain>
    </source>
</reference>
<dbReference type="PIRSF" id="PIRSF005604">
    <property type="entry name" value="XET"/>
    <property type="match status" value="1"/>
</dbReference>
<evidence type="ECO:0000256" key="6">
    <source>
        <dbReference type="ARBA" id="ARBA00023157"/>
    </source>
</evidence>
<dbReference type="GO" id="GO:0042546">
    <property type="term" value="P:cell wall biogenesis"/>
    <property type="evidence" value="ECO:0007669"/>
    <property type="project" value="InterPro"/>
</dbReference>
<protein>
    <recommendedName>
        <fullName evidence="10">Xyloglucan endotransglucosylase/hydrolase</fullName>
        <ecNumber evidence="10">2.4.1.207</ecNumber>
    </recommendedName>
</protein>
<dbReference type="SUPFAM" id="SSF49899">
    <property type="entry name" value="Concanavalin A-like lectins/glucanases"/>
    <property type="match status" value="1"/>
</dbReference>
<organism evidence="12 13">
    <name type="scientific">Hibiscus trionum</name>
    <name type="common">Flower of an hour</name>
    <dbReference type="NCBI Taxonomy" id="183268"/>
    <lineage>
        <taxon>Eukaryota</taxon>
        <taxon>Viridiplantae</taxon>
        <taxon>Streptophyta</taxon>
        <taxon>Embryophyta</taxon>
        <taxon>Tracheophyta</taxon>
        <taxon>Spermatophyta</taxon>
        <taxon>Magnoliopsida</taxon>
        <taxon>eudicotyledons</taxon>
        <taxon>Gunneridae</taxon>
        <taxon>Pentapetalae</taxon>
        <taxon>rosids</taxon>
        <taxon>malvids</taxon>
        <taxon>Malvales</taxon>
        <taxon>Malvaceae</taxon>
        <taxon>Malvoideae</taxon>
        <taxon>Hibiscus</taxon>
    </lineage>
</organism>